<organism evidence="3 4">
    <name type="scientific">Candidatus Dojkabacteria bacterium</name>
    <dbReference type="NCBI Taxonomy" id="2099670"/>
    <lineage>
        <taxon>Bacteria</taxon>
        <taxon>Candidatus Dojkabacteria</taxon>
    </lineage>
</organism>
<protein>
    <submittedName>
        <fullName evidence="3">Sortase</fullName>
    </submittedName>
</protein>
<evidence type="ECO:0000256" key="2">
    <source>
        <dbReference type="SAM" id="Phobius"/>
    </source>
</evidence>
<feature type="transmembrane region" description="Helical" evidence="2">
    <location>
        <begin position="21"/>
        <end position="43"/>
    </location>
</feature>
<sequence length="212" mass="24213">MAIMKKVTIKRQSKLNRNLPRINKILSFILFFLSIYIMISPFIPELELLLNRQQDETQGFVYKSTSAEVAGVDEEKLKPIPKENRVVIPAINVDAEILEGETIDVLNEGQAWRRPLTSSPEKSGNTVVVGHRYFGQGKNTFYHLNKLTSGEEIIVFWEEKEYKYKIERVYETNPEDISVEASTNEDILTLYTCSGLSAEKRLIVVAKPVTES</sequence>
<gene>
    <name evidence="3" type="ORF">KC675_04465</name>
</gene>
<dbReference type="InterPro" id="IPR023365">
    <property type="entry name" value="Sortase_dom-sf"/>
</dbReference>
<keyword evidence="2" id="KW-0812">Transmembrane</keyword>
<comment type="caution">
    <text evidence="3">The sequence shown here is derived from an EMBL/GenBank/DDBJ whole genome shotgun (WGS) entry which is preliminary data.</text>
</comment>
<accession>A0A955L1E6</accession>
<keyword evidence="2" id="KW-0472">Membrane</keyword>
<dbReference type="Pfam" id="PF04203">
    <property type="entry name" value="Sortase"/>
    <property type="match status" value="1"/>
</dbReference>
<keyword evidence="1" id="KW-0378">Hydrolase</keyword>
<dbReference type="GO" id="GO:0016787">
    <property type="term" value="F:hydrolase activity"/>
    <property type="evidence" value="ECO:0007669"/>
    <property type="project" value="UniProtKB-KW"/>
</dbReference>
<proteinExistence type="predicted"/>
<dbReference type="SUPFAM" id="SSF63817">
    <property type="entry name" value="Sortase"/>
    <property type="match status" value="1"/>
</dbReference>
<dbReference type="AlphaFoldDB" id="A0A955L1E6"/>
<dbReference type="Proteomes" id="UP000745577">
    <property type="component" value="Unassembled WGS sequence"/>
</dbReference>
<dbReference type="NCBIfam" id="TIGR01076">
    <property type="entry name" value="sortase_fam"/>
    <property type="match status" value="1"/>
</dbReference>
<reference evidence="3" key="1">
    <citation type="submission" date="2020-04" db="EMBL/GenBank/DDBJ databases">
        <authorList>
            <person name="Zhang T."/>
        </authorList>
    </citation>
    <scope>NUCLEOTIDE SEQUENCE</scope>
    <source>
        <strain evidence="3">HKST-UBA15</strain>
    </source>
</reference>
<dbReference type="InterPro" id="IPR005754">
    <property type="entry name" value="Sortase"/>
</dbReference>
<evidence type="ECO:0000313" key="4">
    <source>
        <dbReference type="Proteomes" id="UP000745577"/>
    </source>
</evidence>
<evidence type="ECO:0000256" key="1">
    <source>
        <dbReference type="ARBA" id="ARBA00022801"/>
    </source>
</evidence>
<dbReference type="EMBL" id="JAGQLL010000057">
    <property type="protein sequence ID" value="MCA9380405.1"/>
    <property type="molecule type" value="Genomic_DNA"/>
</dbReference>
<keyword evidence="2" id="KW-1133">Transmembrane helix</keyword>
<reference evidence="3" key="2">
    <citation type="journal article" date="2021" name="Microbiome">
        <title>Successional dynamics and alternative stable states in a saline activated sludge microbial community over 9 years.</title>
        <authorList>
            <person name="Wang Y."/>
            <person name="Ye J."/>
            <person name="Ju F."/>
            <person name="Liu L."/>
            <person name="Boyd J.A."/>
            <person name="Deng Y."/>
            <person name="Parks D.H."/>
            <person name="Jiang X."/>
            <person name="Yin X."/>
            <person name="Woodcroft B.J."/>
            <person name="Tyson G.W."/>
            <person name="Hugenholtz P."/>
            <person name="Polz M.F."/>
            <person name="Zhang T."/>
        </authorList>
    </citation>
    <scope>NUCLEOTIDE SEQUENCE</scope>
    <source>
        <strain evidence="3">HKST-UBA15</strain>
    </source>
</reference>
<evidence type="ECO:0000313" key="3">
    <source>
        <dbReference type="EMBL" id="MCA9380405.1"/>
    </source>
</evidence>
<dbReference type="Gene3D" id="2.40.260.10">
    <property type="entry name" value="Sortase"/>
    <property type="match status" value="1"/>
</dbReference>
<name>A0A955L1E6_9BACT</name>